<gene>
    <name evidence="6" type="primary">ftsN</name>
    <name evidence="8" type="ORF">AL553_004385</name>
    <name evidence="7" type="ORF">F0254_09185</name>
    <name evidence="5" type="ORF">GHY86_05010</name>
    <name evidence="6" type="ORF">HKB35_01350</name>
</gene>
<evidence type="ECO:0000313" key="6">
    <source>
        <dbReference type="EMBL" id="NMR72264.1"/>
    </source>
</evidence>
<feature type="region of interest" description="Disordered" evidence="2">
    <location>
        <begin position="51"/>
        <end position="84"/>
    </location>
</feature>
<dbReference type="PANTHER" id="PTHR38687">
    <property type="entry name" value="CELL DIVISION PROTEIN DEDD-RELATED"/>
    <property type="match status" value="1"/>
</dbReference>
<dbReference type="EMBL" id="AAXMUW010000006">
    <property type="protein sequence ID" value="EGQ9134515.1"/>
    <property type="molecule type" value="Genomic_DNA"/>
</dbReference>
<dbReference type="InterPro" id="IPR052521">
    <property type="entry name" value="Cell_div_SPOR-domain"/>
</dbReference>
<evidence type="ECO:0000313" key="5">
    <source>
        <dbReference type="EMBL" id="EGQ9134515.1"/>
    </source>
</evidence>
<dbReference type="InterPro" id="IPR011930">
    <property type="entry name" value="FtsN"/>
</dbReference>
<feature type="region of interest" description="Disordered" evidence="2">
    <location>
        <begin position="1"/>
        <end position="28"/>
    </location>
</feature>
<dbReference type="GeneID" id="45025921"/>
<comment type="caution">
    <text evidence="6">The sequence shown here is derived from an EMBL/GenBank/DDBJ whole genome shotgun (WGS) entry which is preliminary data.</text>
</comment>
<feature type="domain" description="SPOR" evidence="4">
    <location>
        <begin position="103"/>
        <end position="181"/>
    </location>
</feature>
<feature type="compositionally biased region" description="Basic residues" evidence="2">
    <location>
        <begin position="9"/>
        <end position="28"/>
    </location>
</feature>
<dbReference type="Proteomes" id="UP000565155">
    <property type="component" value="Unassembled WGS sequence"/>
</dbReference>
<dbReference type="SUPFAM" id="SSF110997">
    <property type="entry name" value="Sporulation related repeat"/>
    <property type="match status" value="1"/>
</dbReference>
<name>A0A0L8D3S8_VIBAL</name>
<keyword evidence="9" id="KW-1185">Reference proteome</keyword>
<evidence type="ECO:0000313" key="10">
    <source>
        <dbReference type="Proteomes" id="UP000532247"/>
    </source>
</evidence>
<evidence type="ECO:0000313" key="7">
    <source>
        <dbReference type="EMBL" id="NOI09038.1"/>
    </source>
</evidence>
<reference evidence="6 11" key="4">
    <citation type="submission" date="2020-04" db="EMBL/GenBank/DDBJ databases">
        <title>Whole-genome sequencing of Vibrio spp. from China reveals different genetic environments of blaCTX-M-14 among diverse lineages.</title>
        <authorList>
            <person name="Zheng Z."/>
            <person name="Ye L."/>
            <person name="Chen S."/>
        </authorList>
    </citation>
    <scope>NUCLEOTIDE SEQUENCE [LARGE SCALE GENOMIC DNA]</scope>
    <source>
        <strain evidence="6 11">Vb1636</strain>
    </source>
</reference>
<dbReference type="PROSITE" id="PS51724">
    <property type="entry name" value="SPOR"/>
    <property type="match status" value="1"/>
</dbReference>
<dbReference type="EMBL" id="LOSN02000001">
    <property type="protein sequence ID" value="PNP25726.1"/>
    <property type="molecule type" value="Genomic_DNA"/>
</dbReference>
<sequence>MANRDYVRRGRGAPKKSTKKQPPRRKKPWRSGLLAILLVGGFGYGLYLLSSDPEPKQPVVKQPTTTVSKPKPKKDLPPPPEEKWEYVESLPKREVEVVAKEIEVSKIPYIMQCGAYKTQAQAEERKLAIAFQGMSSKIRKKEGSSWYRVVLGPYKFKRDAERDRHKLQRAKIEPCAIWKENL</sequence>
<reference evidence="7 10" key="2">
    <citation type="submission" date="2019-09" db="EMBL/GenBank/DDBJ databases">
        <title>Draft genome sequencing and comparative genomics of hatchery-associated Vibrios.</title>
        <authorList>
            <person name="Kehlet-Delgado H."/>
            <person name="Mueller R.S."/>
        </authorList>
    </citation>
    <scope>NUCLEOTIDE SEQUENCE [LARGE SCALE GENOMIC DNA]</scope>
    <source>
        <strain evidence="7 10">081416A</strain>
    </source>
</reference>
<keyword evidence="6" id="KW-0131">Cell cycle</keyword>
<feature type="compositionally biased region" description="Basic and acidic residues" evidence="2">
    <location>
        <begin position="73"/>
        <end position="84"/>
    </location>
</feature>
<keyword evidence="3" id="KW-1133">Transmembrane helix</keyword>
<dbReference type="AlphaFoldDB" id="A0A0L8D3S8"/>
<keyword evidence="3" id="KW-0472">Membrane</keyword>
<protein>
    <recommendedName>
        <fullName evidence="1">Cell division protein FtsN</fullName>
    </recommendedName>
</protein>
<dbReference type="RefSeq" id="WP_017820300.1">
    <property type="nucleotide sequence ID" value="NZ_AP023185.1"/>
</dbReference>
<dbReference type="Proteomes" id="UP000054316">
    <property type="component" value="Unassembled WGS sequence"/>
</dbReference>
<evidence type="ECO:0000256" key="2">
    <source>
        <dbReference type="SAM" id="MobiDB-lite"/>
    </source>
</evidence>
<keyword evidence="6" id="KW-0132">Cell division</keyword>
<evidence type="ECO:0000256" key="3">
    <source>
        <dbReference type="SAM" id="Phobius"/>
    </source>
</evidence>
<organism evidence="6 11">
    <name type="scientific">Vibrio alginolyticus</name>
    <dbReference type="NCBI Taxonomy" id="663"/>
    <lineage>
        <taxon>Bacteria</taxon>
        <taxon>Pseudomonadati</taxon>
        <taxon>Pseudomonadota</taxon>
        <taxon>Gammaproteobacteria</taxon>
        <taxon>Vibrionales</taxon>
        <taxon>Vibrionaceae</taxon>
        <taxon>Vibrio</taxon>
    </lineage>
</organism>
<dbReference type="EMBL" id="VTYF01000004">
    <property type="protein sequence ID" value="NOI09038.1"/>
    <property type="molecule type" value="Genomic_DNA"/>
</dbReference>
<evidence type="ECO:0000313" key="8">
    <source>
        <dbReference type="EMBL" id="PNP25726.1"/>
    </source>
</evidence>
<dbReference type="Proteomes" id="UP000532247">
    <property type="component" value="Unassembled WGS sequence"/>
</dbReference>
<dbReference type="GO" id="GO:0042834">
    <property type="term" value="F:peptidoglycan binding"/>
    <property type="evidence" value="ECO:0007669"/>
    <property type="project" value="InterPro"/>
</dbReference>
<keyword evidence="3" id="KW-0812">Transmembrane</keyword>
<dbReference type="STRING" id="663.BAU10_00290"/>
<evidence type="ECO:0000259" key="4">
    <source>
        <dbReference type="PROSITE" id="PS51724"/>
    </source>
</evidence>
<accession>A0A0L8D3S8</accession>
<dbReference type="EMBL" id="JABCMA010000001">
    <property type="protein sequence ID" value="NMR72264.1"/>
    <property type="molecule type" value="Genomic_DNA"/>
</dbReference>
<dbReference type="NCBIfam" id="TIGR02223">
    <property type="entry name" value="ftsN"/>
    <property type="match status" value="2"/>
</dbReference>
<dbReference type="Gene3D" id="3.30.70.1070">
    <property type="entry name" value="Sporulation related repeat"/>
    <property type="match status" value="1"/>
</dbReference>
<dbReference type="InterPro" id="IPR007730">
    <property type="entry name" value="SPOR-like_dom"/>
</dbReference>
<dbReference type="GO" id="GO:0051301">
    <property type="term" value="P:cell division"/>
    <property type="evidence" value="ECO:0007669"/>
    <property type="project" value="UniProtKB-KW"/>
</dbReference>
<dbReference type="Proteomes" id="UP000714625">
    <property type="component" value="Unassembled WGS sequence"/>
</dbReference>
<dbReference type="Pfam" id="PF05036">
    <property type="entry name" value="SPOR"/>
    <property type="match status" value="1"/>
</dbReference>
<dbReference type="OrthoDB" id="8558195at2"/>
<feature type="compositionally biased region" description="Low complexity" evidence="2">
    <location>
        <begin position="57"/>
        <end position="69"/>
    </location>
</feature>
<dbReference type="InterPro" id="IPR036680">
    <property type="entry name" value="SPOR-like_sf"/>
</dbReference>
<reference evidence="5" key="3">
    <citation type="submission" date="2019-11" db="EMBL/GenBank/DDBJ databases">
        <authorList>
            <consortium name="PulseNet: The National Subtyping Network for Foodborne Disease Surveillance"/>
            <person name="Tarr C.L."/>
            <person name="Trees E."/>
            <person name="Katz L.S."/>
            <person name="Carleton-Romer H.A."/>
            <person name="Stroika S."/>
            <person name="Kucerova Z."/>
            <person name="Roache K.F."/>
            <person name="Sabol A.L."/>
            <person name="Besser J."/>
            <person name="Gerner-Smidt P."/>
        </authorList>
    </citation>
    <scope>NUCLEOTIDE SEQUENCE</scope>
    <source>
        <strain evidence="5">PNUSAV001129</strain>
    </source>
</reference>
<feature type="transmembrane region" description="Helical" evidence="3">
    <location>
        <begin position="29"/>
        <end position="49"/>
    </location>
</feature>
<reference evidence="8 9" key="1">
    <citation type="submission" date="2017-12" db="EMBL/GenBank/DDBJ databases">
        <title>FDA dAtabase for Regulatory Grade micrObial Sequences (FDA-ARGOS): Supporting development and validation of Infectious Disease Dx tests.</title>
        <authorList>
            <person name="Hoffmann M."/>
            <person name="Allard M."/>
            <person name="Evans P."/>
            <person name="Brown E."/>
            <person name="Tallon L.J."/>
            <person name="Sadzewicz L."/>
            <person name="Sengamalay N."/>
            <person name="Ott S."/>
            <person name="Godinez A."/>
            <person name="Nagaraj S."/>
            <person name="Vavikolanu K."/>
            <person name="Aluvathingal J."/>
            <person name="Nadendla S."/>
            <person name="Hobson J."/>
            <person name="Sichtig H."/>
        </authorList>
    </citation>
    <scope>NUCLEOTIDE SEQUENCE [LARGE SCALE GENOMIC DNA]</scope>
    <source>
        <strain evidence="9">ATCC 17749</strain>
        <strain evidence="8">FDAARGOS_97</strain>
    </source>
</reference>
<dbReference type="eggNOG" id="COG3087">
    <property type="taxonomic scope" value="Bacteria"/>
</dbReference>
<evidence type="ECO:0000256" key="1">
    <source>
        <dbReference type="NCBIfam" id="TIGR02223"/>
    </source>
</evidence>
<proteinExistence type="predicted"/>
<evidence type="ECO:0000313" key="9">
    <source>
        <dbReference type="Proteomes" id="UP000054316"/>
    </source>
</evidence>
<evidence type="ECO:0000313" key="11">
    <source>
        <dbReference type="Proteomes" id="UP000565155"/>
    </source>
</evidence>
<dbReference type="PANTHER" id="PTHR38687:SF2">
    <property type="entry name" value="CELL DIVISION PROTEIN FTSN"/>
    <property type="match status" value="1"/>
</dbReference>
<dbReference type="GeneID" id="75168991"/>